<comment type="caution">
    <text evidence="5">The sequence shown here is derived from an EMBL/GenBank/DDBJ whole genome shotgun (WGS) entry which is preliminary data.</text>
</comment>
<dbReference type="SUPFAM" id="SSF51206">
    <property type="entry name" value="cAMP-binding domain-like"/>
    <property type="match status" value="1"/>
</dbReference>
<evidence type="ECO:0000313" key="6">
    <source>
        <dbReference type="Proteomes" id="UP000546200"/>
    </source>
</evidence>
<dbReference type="SMART" id="SM00419">
    <property type="entry name" value="HTH_CRP"/>
    <property type="match status" value="1"/>
</dbReference>
<keyword evidence="2" id="KW-0238">DNA-binding</keyword>
<dbReference type="InterPro" id="IPR014710">
    <property type="entry name" value="RmlC-like_jellyroll"/>
</dbReference>
<gene>
    <name evidence="5" type="ORF">FHS94_003963</name>
</gene>
<evidence type="ECO:0000256" key="3">
    <source>
        <dbReference type="ARBA" id="ARBA00023163"/>
    </source>
</evidence>
<keyword evidence="6" id="KW-1185">Reference proteome</keyword>
<dbReference type="GO" id="GO:0003700">
    <property type="term" value="F:DNA-binding transcription factor activity"/>
    <property type="evidence" value="ECO:0007669"/>
    <property type="project" value="TreeGrafter"/>
</dbReference>
<dbReference type="EMBL" id="JACIJK010000027">
    <property type="protein sequence ID" value="MBB5717082.1"/>
    <property type="molecule type" value="Genomic_DNA"/>
</dbReference>
<dbReference type="InterPro" id="IPR012318">
    <property type="entry name" value="HTH_CRP"/>
</dbReference>
<reference evidence="5 6" key="1">
    <citation type="submission" date="2020-08" db="EMBL/GenBank/DDBJ databases">
        <title>Genomic Encyclopedia of Type Strains, Phase IV (KMG-IV): sequencing the most valuable type-strain genomes for metagenomic binning, comparative biology and taxonomic classification.</title>
        <authorList>
            <person name="Goeker M."/>
        </authorList>
    </citation>
    <scope>NUCLEOTIDE SEQUENCE [LARGE SCALE GENOMIC DNA]</scope>
    <source>
        <strain evidence="5 6">DSM 100044</strain>
    </source>
</reference>
<feature type="domain" description="HTH crp-type" evidence="4">
    <location>
        <begin position="166"/>
        <end position="232"/>
    </location>
</feature>
<dbReference type="PROSITE" id="PS51063">
    <property type="entry name" value="HTH_CRP_2"/>
    <property type="match status" value="1"/>
</dbReference>
<dbReference type="InterPro" id="IPR050397">
    <property type="entry name" value="Env_Response_Regulators"/>
</dbReference>
<evidence type="ECO:0000259" key="4">
    <source>
        <dbReference type="PROSITE" id="PS51063"/>
    </source>
</evidence>
<dbReference type="PANTHER" id="PTHR24567:SF74">
    <property type="entry name" value="HTH-TYPE TRANSCRIPTIONAL REGULATOR ARCR"/>
    <property type="match status" value="1"/>
</dbReference>
<dbReference type="RefSeq" id="WP_184060870.1">
    <property type="nucleotide sequence ID" value="NZ_JACIJK010000027.1"/>
</dbReference>
<dbReference type="InterPro" id="IPR036388">
    <property type="entry name" value="WH-like_DNA-bd_sf"/>
</dbReference>
<evidence type="ECO:0000256" key="1">
    <source>
        <dbReference type="ARBA" id="ARBA00023015"/>
    </source>
</evidence>
<organism evidence="5 6">
    <name type="scientific">Sphingomonas aerophila</name>
    <dbReference type="NCBI Taxonomy" id="1344948"/>
    <lineage>
        <taxon>Bacteria</taxon>
        <taxon>Pseudomonadati</taxon>
        <taxon>Pseudomonadota</taxon>
        <taxon>Alphaproteobacteria</taxon>
        <taxon>Sphingomonadales</taxon>
        <taxon>Sphingomonadaceae</taxon>
        <taxon>Sphingomonas</taxon>
    </lineage>
</organism>
<dbReference type="Pfam" id="PF13545">
    <property type="entry name" value="HTH_Crp_2"/>
    <property type="match status" value="1"/>
</dbReference>
<dbReference type="InterPro" id="IPR000595">
    <property type="entry name" value="cNMP-bd_dom"/>
</dbReference>
<dbReference type="CDD" id="cd00038">
    <property type="entry name" value="CAP_ED"/>
    <property type="match status" value="1"/>
</dbReference>
<dbReference type="Proteomes" id="UP000546200">
    <property type="component" value="Unassembled WGS sequence"/>
</dbReference>
<proteinExistence type="predicted"/>
<dbReference type="InterPro" id="IPR036390">
    <property type="entry name" value="WH_DNA-bd_sf"/>
</dbReference>
<dbReference type="InterPro" id="IPR018490">
    <property type="entry name" value="cNMP-bd_dom_sf"/>
</dbReference>
<dbReference type="AlphaFoldDB" id="A0A7W9EXS1"/>
<keyword evidence="3" id="KW-0804">Transcription</keyword>
<dbReference type="Gene3D" id="1.10.10.10">
    <property type="entry name" value="Winged helix-like DNA-binding domain superfamily/Winged helix DNA-binding domain"/>
    <property type="match status" value="1"/>
</dbReference>
<dbReference type="PANTHER" id="PTHR24567">
    <property type="entry name" value="CRP FAMILY TRANSCRIPTIONAL REGULATORY PROTEIN"/>
    <property type="match status" value="1"/>
</dbReference>
<sequence length="259" mass="28527">MSDQHIAVAAEHSFTGQDPHAVEQNDAGNWLIQRMHPADFDLLRPHLRRVPVISGDQLAEAGSAIETVCFPESGVAGFLDVLDDGRKIAVGLLGREGFVGWPLLMGNDRWPHEVMARGRDGTALQIDASRLKKAVAVSPGLGNFLVRYASAFVTQMSRTLVSNLIHSIERRTARWLLLYHDRLDSDELTITHEELSIMLGVRRASVTEALHQLEGNGSIRGHRGKLVIRDRAALVALTCETYGQAEAEYLRLIEPSAAI</sequence>
<protein>
    <submittedName>
        <fullName evidence="5">CRP-like cAMP-binding protein</fullName>
    </submittedName>
</protein>
<evidence type="ECO:0000313" key="5">
    <source>
        <dbReference type="EMBL" id="MBB5717082.1"/>
    </source>
</evidence>
<name>A0A7W9EXS1_9SPHN</name>
<keyword evidence="1" id="KW-0805">Transcription regulation</keyword>
<dbReference type="SUPFAM" id="SSF46785">
    <property type="entry name" value="Winged helix' DNA-binding domain"/>
    <property type="match status" value="1"/>
</dbReference>
<dbReference type="Pfam" id="PF00027">
    <property type="entry name" value="cNMP_binding"/>
    <property type="match status" value="1"/>
</dbReference>
<accession>A0A7W9EXS1</accession>
<dbReference type="GO" id="GO:0005829">
    <property type="term" value="C:cytosol"/>
    <property type="evidence" value="ECO:0007669"/>
    <property type="project" value="TreeGrafter"/>
</dbReference>
<evidence type="ECO:0000256" key="2">
    <source>
        <dbReference type="ARBA" id="ARBA00023125"/>
    </source>
</evidence>
<dbReference type="Gene3D" id="2.60.120.10">
    <property type="entry name" value="Jelly Rolls"/>
    <property type="match status" value="1"/>
</dbReference>
<dbReference type="GO" id="GO:0003677">
    <property type="term" value="F:DNA binding"/>
    <property type="evidence" value="ECO:0007669"/>
    <property type="project" value="UniProtKB-KW"/>
</dbReference>